<keyword evidence="1" id="KW-0732">Signal</keyword>
<dbReference type="PANTHER" id="PTHR14969">
    <property type="entry name" value="SPHINGOSINE-1-PHOSPHATE PHOSPHOHYDROLASE"/>
    <property type="match status" value="1"/>
</dbReference>
<evidence type="ECO:0000313" key="3">
    <source>
        <dbReference type="EMBL" id="QJD94727.1"/>
    </source>
</evidence>
<name>A0A7L5DX99_9SPHI</name>
<protein>
    <submittedName>
        <fullName evidence="3">Phosphatase PAP2 family protein</fullName>
    </submittedName>
</protein>
<dbReference type="EMBL" id="CP051682">
    <property type="protein sequence ID" value="QJD94727.1"/>
    <property type="molecule type" value="Genomic_DNA"/>
</dbReference>
<accession>A0A7L5DX99</accession>
<dbReference type="InterPro" id="IPR000326">
    <property type="entry name" value="PAP2/HPO"/>
</dbReference>
<proteinExistence type="predicted"/>
<dbReference type="SMART" id="SM00014">
    <property type="entry name" value="acidPPc"/>
    <property type="match status" value="1"/>
</dbReference>
<feature type="signal peptide" evidence="1">
    <location>
        <begin position="1"/>
        <end position="18"/>
    </location>
</feature>
<dbReference type="SUPFAM" id="SSF48317">
    <property type="entry name" value="Acid phosphatase/Vanadium-dependent haloperoxidase"/>
    <property type="match status" value="1"/>
</dbReference>
<dbReference type="InterPro" id="IPR036938">
    <property type="entry name" value="PAP2/HPO_sf"/>
</dbReference>
<organism evidence="3 4">
    <name type="scientific">Mucilaginibacter robiniae</name>
    <dbReference type="NCBI Taxonomy" id="2728022"/>
    <lineage>
        <taxon>Bacteria</taxon>
        <taxon>Pseudomonadati</taxon>
        <taxon>Bacteroidota</taxon>
        <taxon>Sphingobacteriia</taxon>
        <taxon>Sphingobacteriales</taxon>
        <taxon>Sphingobacteriaceae</taxon>
        <taxon>Mucilaginibacter</taxon>
    </lineage>
</organism>
<evidence type="ECO:0000256" key="1">
    <source>
        <dbReference type="SAM" id="SignalP"/>
    </source>
</evidence>
<evidence type="ECO:0000259" key="2">
    <source>
        <dbReference type="SMART" id="SM00014"/>
    </source>
</evidence>
<dbReference type="AlphaFoldDB" id="A0A7L5DX99"/>
<dbReference type="Pfam" id="PF01569">
    <property type="entry name" value="PAP2"/>
    <property type="match status" value="1"/>
</dbReference>
<evidence type="ECO:0000313" key="4">
    <source>
        <dbReference type="Proteomes" id="UP000503278"/>
    </source>
</evidence>
<feature type="domain" description="Phosphatidic acid phosphatase type 2/haloperoxidase" evidence="2">
    <location>
        <begin position="125"/>
        <end position="226"/>
    </location>
</feature>
<dbReference type="Proteomes" id="UP000503278">
    <property type="component" value="Chromosome"/>
</dbReference>
<gene>
    <name evidence="3" type="ORF">HH214_01975</name>
</gene>
<feature type="chain" id="PRO_5029758956" evidence="1">
    <location>
        <begin position="19"/>
        <end position="279"/>
    </location>
</feature>
<dbReference type="Gene3D" id="1.20.144.10">
    <property type="entry name" value="Phosphatidic acid phosphatase type 2/haloperoxidase"/>
    <property type="match status" value="1"/>
</dbReference>
<dbReference type="RefSeq" id="WP_169605744.1">
    <property type="nucleotide sequence ID" value="NZ_CP051682.1"/>
</dbReference>
<dbReference type="PANTHER" id="PTHR14969:SF13">
    <property type="entry name" value="AT30094P"/>
    <property type="match status" value="1"/>
</dbReference>
<sequence>MKKLFYLLFCLVTFEVQAQQSSDTTKKNIPDTLKKDLFTAPDTVQHLHSKFASLIPPAALVGYGISSFYIKPLRGWDRYLYNQAAKHNIVTRSNLENYFQYAPVILTYGVNLVGVHGKNTFVDRTLIYTMSQGMMHIVLSTLKHSTHRLRPNQFNRLSFPSGHTSNAFLNAEFMSQELSGNSIIYSVIGYSFATTTGIFRIYHQDHWFSDVVAGAGFGILSTKGAYLLYPYIRNALFSDKKDKKNNGLPAELKKKKYSNSMLLPSYQDGALGLQFSMQL</sequence>
<dbReference type="KEGG" id="mrob:HH214_01975"/>
<keyword evidence="4" id="KW-1185">Reference proteome</keyword>
<reference evidence="3 4" key="1">
    <citation type="submission" date="2020-04" db="EMBL/GenBank/DDBJ databases">
        <title>Genome sequencing of novel species.</title>
        <authorList>
            <person name="Heo J."/>
            <person name="Kim S.-J."/>
            <person name="Kim J.-S."/>
            <person name="Hong S.-B."/>
            <person name="Kwon S.-W."/>
        </authorList>
    </citation>
    <scope>NUCLEOTIDE SEQUENCE [LARGE SCALE GENOMIC DNA]</scope>
    <source>
        <strain evidence="3 4">F39-2</strain>
    </source>
</reference>